<comment type="caution">
    <text evidence="3">The sequence shown here is derived from an EMBL/GenBank/DDBJ whole genome shotgun (WGS) entry which is preliminary data.</text>
</comment>
<dbReference type="EMBL" id="BFAD01000016">
    <property type="protein sequence ID" value="GBE89544.1"/>
    <property type="molecule type" value="Genomic_DNA"/>
</dbReference>
<reference evidence="3 4" key="1">
    <citation type="journal article" date="2018" name="Sci. Rep.">
        <title>Genome sequence of the cauliflower mushroom Sparassis crispa (Hanabiratake) and its association with beneficial usage.</title>
        <authorList>
            <person name="Kiyama R."/>
            <person name="Furutani Y."/>
            <person name="Kawaguchi K."/>
            <person name="Nakanishi T."/>
        </authorList>
    </citation>
    <scope>NUCLEOTIDE SEQUENCE [LARGE SCALE GENOMIC DNA]</scope>
</reference>
<feature type="region of interest" description="Disordered" evidence="1">
    <location>
        <begin position="32"/>
        <end position="74"/>
    </location>
</feature>
<feature type="signal peptide" evidence="2">
    <location>
        <begin position="1"/>
        <end position="23"/>
    </location>
</feature>
<protein>
    <submittedName>
        <fullName evidence="3">Uncharacterized protein</fullName>
    </submittedName>
</protein>
<dbReference type="RefSeq" id="XP_027620457.1">
    <property type="nucleotide sequence ID" value="XM_027764656.1"/>
</dbReference>
<dbReference type="GeneID" id="38786461"/>
<keyword evidence="4" id="KW-1185">Reference proteome</keyword>
<evidence type="ECO:0000256" key="2">
    <source>
        <dbReference type="SAM" id="SignalP"/>
    </source>
</evidence>
<keyword evidence="2" id="KW-0732">Signal</keyword>
<organism evidence="3 4">
    <name type="scientific">Sparassis crispa</name>
    <dbReference type="NCBI Taxonomy" id="139825"/>
    <lineage>
        <taxon>Eukaryota</taxon>
        <taxon>Fungi</taxon>
        <taxon>Dikarya</taxon>
        <taxon>Basidiomycota</taxon>
        <taxon>Agaricomycotina</taxon>
        <taxon>Agaricomycetes</taxon>
        <taxon>Polyporales</taxon>
        <taxon>Sparassidaceae</taxon>
        <taxon>Sparassis</taxon>
    </lineage>
</organism>
<feature type="chain" id="PRO_5019240495" evidence="2">
    <location>
        <begin position="24"/>
        <end position="134"/>
    </location>
</feature>
<evidence type="ECO:0000313" key="4">
    <source>
        <dbReference type="Proteomes" id="UP000287166"/>
    </source>
</evidence>
<evidence type="ECO:0000256" key="1">
    <source>
        <dbReference type="SAM" id="MobiDB-lite"/>
    </source>
</evidence>
<name>A0A401H549_9APHY</name>
<dbReference type="InParanoid" id="A0A401H549"/>
<sequence>MVSFLRVLAVLATILSPGMLVHAGKDDKPLKLYGDPPVSSKPNLQWSDQGARAPANVGHQLPKNRASVDPPVSVKPNLQWNNQGGHAQINIDHQLPKNRGSVGGHVGYEWRGADPTRPGAGAPYVGGRVVINIP</sequence>
<accession>A0A401H549</accession>
<dbReference type="Proteomes" id="UP000287166">
    <property type="component" value="Unassembled WGS sequence"/>
</dbReference>
<evidence type="ECO:0000313" key="3">
    <source>
        <dbReference type="EMBL" id="GBE89544.1"/>
    </source>
</evidence>
<gene>
    <name evidence="3" type="ORF">SCP_1602060</name>
</gene>
<proteinExistence type="predicted"/>
<dbReference type="AlphaFoldDB" id="A0A401H549"/>